<dbReference type="EMBL" id="CP043499">
    <property type="protein sequence ID" value="QFY63455.1"/>
    <property type="molecule type" value="Genomic_DNA"/>
</dbReference>
<dbReference type="PANTHER" id="PTHR46796">
    <property type="entry name" value="HTH-TYPE TRANSCRIPTIONAL ACTIVATOR RHAS-RELATED"/>
    <property type="match status" value="1"/>
</dbReference>
<dbReference type="InterPro" id="IPR009057">
    <property type="entry name" value="Homeodomain-like_sf"/>
</dbReference>
<dbReference type="InterPro" id="IPR018060">
    <property type="entry name" value="HTH_AraC"/>
</dbReference>
<dbReference type="GO" id="GO:0043565">
    <property type="term" value="F:sequence-specific DNA binding"/>
    <property type="evidence" value="ECO:0007669"/>
    <property type="project" value="InterPro"/>
</dbReference>
<evidence type="ECO:0000313" key="5">
    <source>
        <dbReference type="EMBL" id="QFY63455.1"/>
    </source>
</evidence>
<evidence type="ECO:0000256" key="3">
    <source>
        <dbReference type="ARBA" id="ARBA00023163"/>
    </source>
</evidence>
<sequence>MGSGAIGKGALSLLDEDFDCVGLYFGTPEAPCLTTIPIRSASFSVTKIRRELGGRETADVELPASNAYFLMLYLDDAWHSDIRPDGSRAPVRLYEKGSICLVDLRNPTAITLHSNLHALAFVLPRSLFDEVADISTSTKLHRLRCRRGEPDSVLGNLAVALLPLFENANMSPPALLQHLAAAVCAHLLHDYSDETLRNGVADSSLSVGQEKAAKEFMLDNLGKELSVPAIAAAVGLSVNHFSQEFRRATGFTPHQWLTRMRVDRAKELLQQRAMPLKAISDDCGFSDQSHFTKVFSRQTGVTPATWRSAWLN</sequence>
<evidence type="ECO:0000256" key="2">
    <source>
        <dbReference type="ARBA" id="ARBA00023125"/>
    </source>
</evidence>
<keyword evidence="6" id="KW-1185">Reference proteome</keyword>
<dbReference type="InterPro" id="IPR020449">
    <property type="entry name" value="Tscrpt_reg_AraC-type_HTH"/>
</dbReference>
<accession>A0A5Q0CDR6</accession>
<proteinExistence type="predicted"/>
<dbReference type="PROSITE" id="PS01124">
    <property type="entry name" value="HTH_ARAC_FAMILY_2"/>
    <property type="match status" value="1"/>
</dbReference>
<reference evidence="5 6" key="1">
    <citation type="submission" date="2019-08" db="EMBL/GenBank/DDBJ databases">
        <title>Prosopis cineraria nodule microbiome.</title>
        <authorList>
            <person name="Ali R."/>
            <person name="Chaluvadi S.R."/>
            <person name="Wang X."/>
        </authorList>
    </citation>
    <scope>NUCLEOTIDE SEQUENCE [LARGE SCALE GENOMIC DNA]</scope>
    <source>
        <strain evidence="5 6">BG7</strain>
        <plasmid evidence="5 6">unnamed</plasmid>
    </source>
</reference>
<dbReference type="InterPro" id="IPR018062">
    <property type="entry name" value="HTH_AraC-typ_CS"/>
</dbReference>
<dbReference type="InterPro" id="IPR050204">
    <property type="entry name" value="AraC_XylS_family_regulators"/>
</dbReference>
<evidence type="ECO:0000259" key="4">
    <source>
        <dbReference type="PROSITE" id="PS01124"/>
    </source>
</evidence>
<name>A0A5Q0CDR6_9HYPH</name>
<dbReference type="AlphaFoldDB" id="A0A5Q0CDR6"/>
<dbReference type="KEGG" id="rgr:FZ934_24700"/>
<keyword evidence="5" id="KW-0614">Plasmid</keyword>
<dbReference type="GO" id="GO:0003700">
    <property type="term" value="F:DNA-binding transcription factor activity"/>
    <property type="evidence" value="ECO:0007669"/>
    <property type="project" value="InterPro"/>
</dbReference>
<evidence type="ECO:0000256" key="1">
    <source>
        <dbReference type="ARBA" id="ARBA00023015"/>
    </source>
</evidence>
<dbReference type="Pfam" id="PF12833">
    <property type="entry name" value="HTH_18"/>
    <property type="match status" value="1"/>
</dbReference>
<protein>
    <submittedName>
        <fullName evidence="5">Helix-turn-helix transcriptional regulator</fullName>
    </submittedName>
</protein>
<dbReference type="PANTHER" id="PTHR46796:SF14">
    <property type="entry name" value="TRANSCRIPTIONAL REGULATORY PROTEIN"/>
    <property type="match status" value="1"/>
</dbReference>
<dbReference type="Proteomes" id="UP000326881">
    <property type="component" value="Plasmid unnamed"/>
</dbReference>
<dbReference type="SUPFAM" id="SSF46689">
    <property type="entry name" value="Homeodomain-like"/>
    <property type="match status" value="2"/>
</dbReference>
<keyword evidence="2" id="KW-0238">DNA-binding</keyword>
<feature type="domain" description="HTH araC/xylS-type" evidence="4">
    <location>
        <begin position="211"/>
        <end position="309"/>
    </location>
</feature>
<keyword evidence="3" id="KW-0804">Transcription</keyword>
<keyword evidence="1" id="KW-0805">Transcription regulation</keyword>
<dbReference type="PRINTS" id="PR00032">
    <property type="entry name" value="HTHARAC"/>
</dbReference>
<gene>
    <name evidence="5" type="ORF">FZ934_24700</name>
</gene>
<dbReference type="Gene3D" id="1.10.10.60">
    <property type="entry name" value="Homeodomain-like"/>
    <property type="match status" value="2"/>
</dbReference>
<evidence type="ECO:0000313" key="6">
    <source>
        <dbReference type="Proteomes" id="UP000326881"/>
    </source>
</evidence>
<dbReference type="SMART" id="SM00342">
    <property type="entry name" value="HTH_ARAC"/>
    <property type="match status" value="1"/>
</dbReference>
<dbReference type="PROSITE" id="PS00041">
    <property type="entry name" value="HTH_ARAC_FAMILY_1"/>
    <property type="match status" value="1"/>
</dbReference>
<organism evidence="5 6">
    <name type="scientific">Rhizobium grahamii</name>
    <dbReference type="NCBI Taxonomy" id="1120045"/>
    <lineage>
        <taxon>Bacteria</taxon>
        <taxon>Pseudomonadati</taxon>
        <taxon>Pseudomonadota</taxon>
        <taxon>Alphaproteobacteria</taxon>
        <taxon>Hyphomicrobiales</taxon>
        <taxon>Rhizobiaceae</taxon>
        <taxon>Rhizobium/Agrobacterium group</taxon>
        <taxon>Rhizobium</taxon>
    </lineage>
</organism>
<geneLocation type="plasmid" evidence="5 6">
    <name>unnamed</name>
</geneLocation>
<dbReference type="OrthoDB" id="9806208at2"/>